<reference evidence="10 11" key="1">
    <citation type="submission" date="2019-03" db="EMBL/GenBank/DDBJ databases">
        <title>Genomic Encyclopedia of Type Strains, Phase IV (KMG-IV): sequencing the most valuable type-strain genomes for metagenomic binning, comparative biology and taxonomic classification.</title>
        <authorList>
            <person name="Goeker M."/>
        </authorList>
    </citation>
    <scope>NUCLEOTIDE SEQUENCE [LARGE SCALE GENOMIC DNA]</scope>
    <source>
        <strain evidence="10 11">DSM 25964</strain>
    </source>
</reference>
<dbReference type="SUPFAM" id="SSF56228">
    <property type="entry name" value="Aldehyde ferredoxin oxidoreductase, N-terminal domain"/>
    <property type="match status" value="1"/>
</dbReference>
<keyword evidence="5" id="KW-0560">Oxidoreductase</keyword>
<dbReference type="InterPro" id="IPR013985">
    <property type="entry name" value="Ald_Fedxn_OxRdtase_dom3"/>
</dbReference>
<evidence type="ECO:0000256" key="4">
    <source>
        <dbReference type="ARBA" id="ARBA00022723"/>
    </source>
</evidence>
<comment type="caution">
    <text evidence="10">The sequence shown here is derived from an EMBL/GenBank/DDBJ whole genome shotgun (WGS) entry which is preliminary data.</text>
</comment>
<dbReference type="AlphaFoldDB" id="A0A4R8MAA8"/>
<evidence type="ECO:0000256" key="7">
    <source>
        <dbReference type="ARBA" id="ARBA00023014"/>
    </source>
</evidence>
<dbReference type="InterPro" id="IPR051919">
    <property type="entry name" value="W-dependent_AOR"/>
</dbReference>
<evidence type="ECO:0000259" key="9">
    <source>
        <dbReference type="SMART" id="SM00790"/>
    </source>
</evidence>
<comment type="similarity">
    <text evidence="2">Belongs to the AOR/FOR family.</text>
</comment>
<dbReference type="GO" id="GO:0046872">
    <property type="term" value="F:metal ion binding"/>
    <property type="evidence" value="ECO:0007669"/>
    <property type="project" value="UniProtKB-KW"/>
</dbReference>
<dbReference type="SMART" id="SM00790">
    <property type="entry name" value="AFOR_N"/>
    <property type="match status" value="1"/>
</dbReference>
<name>A0A4R8MAA8_9BACT</name>
<comment type="cofactor">
    <cofactor evidence="1">
        <name>[4Fe-4S] cluster</name>
        <dbReference type="ChEBI" id="CHEBI:49883"/>
    </cofactor>
</comment>
<proteinExistence type="inferred from homology"/>
<dbReference type="Pfam" id="PF01314">
    <property type="entry name" value="AFOR_C"/>
    <property type="match status" value="1"/>
</dbReference>
<dbReference type="GO" id="GO:0016625">
    <property type="term" value="F:oxidoreductase activity, acting on the aldehyde or oxo group of donors, iron-sulfur protein as acceptor"/>
    <property type="evidence" value="ECO:0007669"/>
    <property type="project" value="InterPro"/>
</dbReference>
<dbReference type="Gene3D" id="1.10.569.10">
    <property type="entry name" value="Aldehyde Ferredoxin Oxidoreductase Protein, subunit A, domain 2"/>
    <property type="match status" value="1"/>
</dbReference>
<accession>A0A4R8MAA8</accession>
<evidence type="ECO:0000256" key="5">
    <source>
        <dbReference type="ARBA" id="ARBA00023002"/>
    </source>
</evidence>
<organism evidence="10 11">
    <name type="scientific">Aminivibrio pyruvatiphilus</name>
    <dbReference type="NCBI Taxonomy" id="1005740"/>
    <lineage>
        <taxon>Bacteria</taxon>
        <taxon>Thermotogati</taxon>
        <taxon>Synergistota</taxon>
        <taxon>Synergistia</taxon>
        <taxon>Synergistales</taxon>
        <taxon>Aminobacteriaceae</taxon>
        <taxon>Aminivibrio</taxon>
    </lineage>
</organism>
<evidence type="ECO:0000256" key="1">
    <source>
        <dbReference type="ARBA" id="ARBA00001966"/>
    </source>
</evidence>
<gene>
    <name evidence="10" type="ORF">C8D99_10614</name>
</gene>
<keyword evidence="4" id="KW-0479">Metal-binding</keyword>
<dbReference type="InterPro" id="IPR036503">
    <property type="entry name" value="Ald_Fedxn_OxRdtase_N_sf"/>
</dbReference>
<dbReference type="Gene3D" id="1.10.599.10">
    <property type="entry name" value="Aldehyde Ferredoxin Oxidoreductase Protein, subunit A, domain 3"/>
    <property type="match status" value="1"/>
</dbReference>
<dbReference type="PANTHER" id="PTHR30038">
    <property type="entry name" value="ALDEHYDE FERREDOXIN OXIDOREDUCTASE"/>
    <property type="match status" value="1"/>
</dbReference>
<keyword evidence="3" id="KW-0004">4Fe-4S</keyword>
<dbReference type="InterPro" id="IPR036021">
    <property type="entry name" value="Tungsten_al_ferr_oxy-like_C"/>
</dbReference>
<dbReference type="RefSeq" id="WP_133957218.1">
    <property type="nucleotide sequence ID" value="NZ_SORI01000006.1"/>
</dbReference>
<feature type="domain" description="Aldehyde ferredoxin oxidoreductase N-terminal" evidence="9">
    <location>
        <begin position="7"/>
        <end position="209"/>
    </location>
</feature>
<dbReference type="OrthoDB" id="9763894at2"/>
<dbReference type="Gene3D" id="3.60.9.10">
    <property type="entry name" value="Aldehyde ferredoxin oxidoreductase, N-terminal domain"/>
    <property type="match status" value="1"/>
</dbReference>
<evidence type="ECO:0000256" key="2">
    <source>
        <dbReference type="ARBA" id="ARBA00011032"/>
    </source>
</evidence>
<evidence type="ECO:0000256" key="3">
    <source>
        <dbReference type="ARBA" id="ARBA00022485"/>
    </source>
</evidence>
<evidence type="ECO:0000256" key="6">
    <source>
        <dbReference type="ARBA" id="ARBA00023004"/>
    </source>
</evidence>
<dbReference type="InterPro" id="IPR001203">
    <property type="entry name" value="OxRdtase_Ald_Fedxn_C"/>
</dbReference>
<protein>
    <submittedName>
        <fullName evidence="10">Aldehyde:ferredoxin oxidoreductase</fullName>
    </submittedName>
</protein>
<evidence type="ECO:0000313" key="10">
    <source>
        <dbReference type="EMBL" id="TDY61162.1"/>
    </source>
</evidence>
<keyword evidence="6" id="KW-0408">Iron</keyword>
<dbReference type="PANTHER" id="PTHR30038:SF7">
    <property type="entry name" value="TUNGSTEN-CONTAINING GLYCERALDEHYDE-3-PHOSPHATE:FERREDOXIN OXIDOREDUCTASE"/>
    <property type="match status" value="1"/>
</dbReference>
<comment type="cofactor">
    <cofactor evidence="8">
        <name>tungstopterin</name>
        <dbReference type="ChEBI" id="CHEBI:30402"/>
    </cofactor>
</comment>
<dbReference type="Proteomes" id="UP000295066">
    <property type="component" value="Unassembled WGS sequence"/>
</dbReference>
<dbReference type="EMBL" id="SORI01000006">
    <property type="protein sequence ID" value="TDY61162.1"/>
    <property type="molecule type" value="Genomic_DNA"/>
</dbReference>
<evidence type="ECO:0000313" key="11">
    <source>
        <dbReference type="Proteomes" id="UP000295066"/>
    </source>
</evidence>
<keyword evidence="7" id="KW-0411">Iron-sulfur</keyword>
<dbReference type="GO" id="GO:0009055">
    <property type="term" value="F:electron transfer activity"/>
    <property type="evidence" value="ECO:0007669"/>
    <property type="project" value="InterPro"/>
</dbReference>
<dbReference type="GO" id="GO:0051539">
    <property type="term" value="F:4 iron, 4 sulfur cluster binding"/>
    <property type="evidence" value="ECO:0007669"/>
    <property type="project" value="UniProtKB-KW"/>
</dbReference>
<dbReference type="InterPro" id="IPR013983">
    <property type="entry name" value="Ald_Fedxn_OxRdtase_N"/>
</dbReference>
<dbReference type="InterPro" id="IPR013984">
    <property type="entry name" value="Ald_Fedxn_OxRdtase_dom2"/>
</dbReference>
<sequence>MEKLFGYAGTILWIDLTSGGISRKKLSAETIRPWLGGTGYAARLLYDGVPPGADPLGPENLFILATGPLTDNAVPGGGSLSVCCKSPLTGGWGEARVGCDFGPELKRAGYDFVVLSGASDRPVHIVITDDRVELRDGAFLTGRKVLEREKLVKEREALEGHSVLTIGPAGEKGVLFASVMVGHRAAGRIGAGAVLGSKNVAAVSVKGTGRITPADPAAWMREVRAAHGIVKESPNTPGFTELGTMGGYENSDRIGDLPTKNWQSNSWGKGEAVSSHFFGKNQVASTGCYKGCPMKCGRKVRVENGPWKTPEHDGGEYETVGSFTAYVLNEDVDCAVHCGYLCNELGIDTISTGAVIGFLFECAEKGLVSPEAAGGLDLSWGNGAVLPRLVEMIALREGIGDILADGVRRAAETIGGGAERFAVHVKGLEGPCHDPRAGKTLAVSYGTGNRGMCHIHPLETVAYDCAHTDFGLVPFGLPEPGRLNRWDEEGKGEATRILQDGGALPDILGTCKFYMYVGITPREYAAMLSALTGWSVTGEELLETAERVTNLQRLFNCREGFGREQDRLPDRARTLPAFGKYAGSPESAVRNYDLMLDEYYDARGWDRKTGAPLEETLLRLRIEG</sequence>
<evidence type="ECO:0000256" key="8">
    <source>
        <dbReference type="ARBA" id="ARBA00049934"/>
    </source>
</evidence>
<dbReference type="SUPFAM" id="SSF48310">
    <property type="entry name" value="Aldehyde ferredoxin oxidoreductase, C-terminal domains"/>
    <property type="match status" value="1"/>
</dbReference>
<keyword evidence="11" id="KW-1185">Reference proteome</keyword>
<dbReference type="Pfam" id="PF02730">
    <property type="entry name" value="AFOR_N"/>
    <property type="match status" value="1"/>
</dbReference>